<dbReference type="KEGG" id="scb:SCAB_65011"/>
<gene>
    <name evidence="2" type="ordered locus">SCAB_65011</name>
</gene>
<dbReference type="eggNOG" id="ENOG50329E4">
    <property type="taxonomic scope" value="Bacteria"/>
</dbReference>
<reference evidence="2 3" key="1">
    <citation type="journal article" date="2010" name="Mol. Plant Microbe Interact.">
        <title>Streptomyces scabies 87-22 contains a coronafacic acid-like biosynthetic cluster that contributes to plant-microbe interactions.</title>
        <authorList>
            <person name="Bignell D.R."/>
            <person name="Seipke R.F."/>
            <person name="Huguet-Tapia J.C."/>
            <person name="Chambers A.H."/>
            <person name="Parry R.J."/>
            <person name="Loria R."/>
        </authorList>
    </citation>
    <scope>NUCLEOTIDE SEQUENCE [LARGE SCALE GENOMIC DNA]</scope>
    <source>
        <strain evidence="2 3">87.22</strain>
    </source>
</reference>
<protein>
    <submittedName>
        <fullName evidence="2">Uncharacterized protein</fullName>
    </submittedName>
</protein>
<dbReference type="STRING" id="680198.SCAB_65011"/>
<dbReference type="RefSeq" id="WP_013004061.1">
    <property type="nucleotide sequence ID" value="NC_013929.1"/>
</dbReference>
<dbReference type="GeneID" id="24313129"/>
<sequence>MAEYWRGEITLRKLRVLVEGLPPTGAVARAAAGHALGYGDFRMADMVDLMGQLVTDFRNANRAEKSPPQQYPEPVWRPEPKSAQKKRKNKARKEATEARSGYLRIVAQVTPQYAEKG</sequence>
<name>C9ZFL4_STRSW</name>
<dbReference type="Proteomes" id="UP000001444">
    <property type="component" value="Chromosome"/>
</dbReference>
<evidence type="ECO:0000256" key="1">
    <source>
        <dbReference type="SAM" id="MobiDB-lite"/>
    </source>
</evidence>
<evidence type="ECO:0000313" key="3">
    <source>
        <dbReference type="Proteomes" id="UP000001444"/>
    </source>
</evidence>
<accession>C9ZFL4</accession>
<keyword evidence="3" id="KW-1185">Reference proteome</keyword>
<dbReference type="HOGENOM" id="CLU_2345503_0_0_11"/>
<dbReference type="AlphaFoldDB" id="C9ZFL4"/>
<feature type="region of interest" description="Disordered" evidence="1">
    <location>
        <begin position="60"/>
        <end position="97"/>
    </location>
</feature>
<dbReference type="EMBL" id="FN554889">
    <property type="protein sequence ID" value="CBG73504.1"/>
    <property type="molecule type" value="Genomic_DNA"/>
</dbReference>
<evidence type="ECO:0000313" key="2">
    <source>
        <dbReference type="EMBL" id="CBG73504.1"/>
    </source>
</evidence>
<proteinExistence type="predicted"/>
<organism evidence="2 3">
    <name type="scientific">Streptomyces scabiei (strain 87.22)</name>
    <dbReference type="NCBI Taxonomy" id="680198"/>
    <lineage>
        <taxon>Bacteria</taxon>
        <taxon>Bacillati</taxon>
        <taxon>Actinomycetota</taxon>
        <taxon>Actinomycetes</taxon>
        <taxon>Kitasatosporales</taxon>
        <taxon>Streptomycetaceae</taxon>
        <taxon>Streptomyces</taxon>
    </lineage>
</organism>